<keyword evidence="1" id="KW-1133">Transmembrane helix</keyword>
<dbReference type="Proteomes" id="UP000559809">
    <property type="component" value="Unassembled WGS sequence"/>
</dbReference>
<evidence type="ECO:0000313" key="2">
    <source>
        <dbReference type="EMBL" id="NYT48738.1"/>
    </source>
</evidence>
<dbReference type="RefSeq" id="WP_180154055.1">
    <property type="nucleotide sequence ID" value="NZ_JACCEM010000003.1"/>
</dbReference>
<evidence type="ECO:0000313" key="3">
    <source>
        <dbReference type="Proteomes" id="UP000559809"/>
    </source>
</evidence>
<keyword evidence="3" id="KW-1185">Reference proteome</keyword>
<evidence type="ECO:0000256" key="1">
    <source>
        <dbReference type="SAM" id="Phobius"/>
    </source>
</evidence>
<feature type="transmembrane region" description="Helical" evidence="1">
    <location>
        <begin position="6"/>
        <end position="25"/>
    </location>
</feature>
<keyword evidence="1" id="KW-0812">Transmembrane</keyword>
<name>A0A853FVC6_9BURK</name>
<keyword evidence="1" id="KW-0472">Membrane</keyword>
<organism evidence="2 3">
    <name type="scientific">Parapusillimonas granuli</name>
    <dbReference type="NCBI Taxonomy" id="380911"/>
    <lineage>
        <taxon>Bacteria</taxon>
        <taxon>Pseudomonadati</taxon>
        <taxon>Pseudomonadota</taxon>
        <taxon>Betaproteobacteria</taxon>
        <taxon>Burkholderiales</taxon>
        <taxon>Alcaligenaceae</taxon>
        <taxon>Parapusillimonas</taxon>
    </lineage>
</organism>
<sequence length="55" mass="5992">MILSNTTLMIIFVVGFILSFIGLGFRDRNPGIVLMGIGFLAVLYAVIQKAIETFG</sequence>
<dbReference type="EMBL" id="JACCEM010000003">
    <property type="protein sequence ID" value="NYT48738.1"/>
    <property type="molecule type" value="Genomic_DNA"/>
</dbReference>
<comment type="caution">
    <text evidence="2">The sequence shown here is derived from an EMBL/GenBank/DDBJ whole genome shotgun (WGS) entry which is preliminary data.</text>
</comment>
<gene>
    <name evidence="2" type="ORF">H0A72_05395</name>
</gene>
<protein>
    <submittedName>
        <fullName evidence="2">Uncharacterized protein</fullName>
    </submittedName>
</protein>
<feature type="transmembrane region" description="Helical" evidence="1">
    <location>
        <begin position="32"/>
        <end position="51"/>
    </location>
</feature>
<proteinExistence type="predicted"/>
<reference evidence="2 3" key="1">
    <citation type="submission" date="2020-07" db="EMBL/GenBank/DDBJ databases">
        <title>Taxonomic revisions and descriptions of new bacterial species based on genomic comparisons in the high-G+C-content subgroup of the family Alcaligenaceae.</title>
        <authorList>
            <person name="Szabo A."/>
            <person name="Felfoldi T."/>
        </authorList>
    </citation>
    <scope>NUCLEOTIDE SEQUENCE [LARGE SCALE GENOMIC DNA]</scope>
    <source>
        <strain evidence="2 3">LMG 24012</strain>
    </source>
</reference>
<accession>A0A853FVC6</accession>
<dbReference type="AlphaFoldDB" id="A0A853FVC6"/>